<evidence type="ECO:0000313" key="5">
    <source>
        <dbReference type="Proteomes" id="UP000748531"/>
    </source>
</evidence>
<dbReference type="PROSITE" id="PS00028">
    <property type="entry name" value="ZINC_FINGER_C2H2_1"/>
    <property type="match status" value="1"/>
</dbReference>
<name>A0A8J4WSA2_9TREM</name>
<keyword evidence="1" id="KW-0863">Zinc-finger</keyword>
<evidence type="ECO:0000256" key="1">
    <source>
        <dbReference type="PROSITE-ProRule" id="PRU00042"/>
    </source>
</evidence>
<sequence length="188" mass="20951">MKSSTEVIGRVFNADWPFPPRFSPLPQSSRINRSFGPTGGGGRRRNQNLQGYGVYDEDSNDRPVSIPMFMCEICGVKYRSRTGLNYHFNSQHPQTGIKIQLTAVVESALINLNSVKTNFCSTRLEDSAHCALRHSNIRRMSIMSAPIPTDCSPYGAKVNLFQHLNRLHATRLTCVAIPAGKLDSRVGR</sequence>
<evidence type="ECO:0000256" key="2">
    <source>
        <dbReference type="SAM" id="MobiDB-lite"/>
    </source>
</evidence>
<dbReference type="Proteomes" id="UP000748531">
    <property type="component" value="Unassembled WGS sequence"/>
</dbReference>
<dbReference type="PROSITE" id="PS50157">
    <property type="entry name" value="ZINC_FINGER_C2H2_2"/>
    <property type="match status" value="1"/>
</dbReference>
<comment type="caution">
    <text evidence="4">The sequence shown here is derived from an EMBL/GenBank/DDBJ whole genome shotgun (WGS) entry which is preliminary data.</text>
</comment>
<reference evidence="4" key="1">
    <citation type="submission" date="2019-05" db="EMBL/GenBank/DDBJ databases">
        <title>Annotation for the trematode Paragonimus heterotremus.</title>
        <authorList>
            <person name="Choi Y.-J."/>
        </authorList>
    </citation>
    <scope>NUCLEOTIDE SEQUENCE</scope>
    <source>
        <strain evidence="4">LC</strain>
    </source>
</reference>
<feature type="region of interest" description="Disordered" evidence="2">
    <location>
        <begin position="27"/>
        <end position="56"/>
    </location>
</feature>
<dbReference type="GO" id="GO:0008270">
    <property type="term" value="F:zinc ion binding"/>
    <property type="evidence" value="ECO:0007669"/>
    <property type="project" value="UniProtKB-KW"/>
</dbReference>
<gene>
    <name evidence="4" type="ORF">PHET_11867</name>
</gene>
<dbReference type="AlphaFoldDB" id="A0A8J4WSA2"/>
<evidence type="ECO:0000313" key="4">
    <source>
        <dbReference type="EMBL" id="KAF5394297.1"/>
    </source>
</evidence>
<feature type="domain" description="C2H2-type" evidence="3">
    <location>
        <begin position="69"/>
        <end position="92"/>
    </location>
</feature>
<keyword evidence="1" id="KW-0862">Zinc</keyword>
<dbReference type="SUPFAM" id="SSF57667">
    <property type="entry name" value="beta-beta-alpha zinc fingers"/>
    <property type="match status" value="1"/>
</dbReference>
<keyword evidence="5" id="KW-1185">Reference proteome</keyword>
<dbReference type="InterPro" id="IPR036236">
    <property type="entry name" value="Znf_C2H2_sf"/>
</dbReference>
<organism evidence="4 5">
    <name type="scientific">Paragonimus heterotremus</name>
    <dbReference type="NCBI Taxonomy" id="100268"/>
    <lineage>
        <taxon>Eukaryota</taxon>
        <taxon>Metazoa</taxon>
        <taxon>Spiralia</taxon>
        <taxon>Lophotrochozoa</taxon>
        <taxon>Platyhelminthes</taxon>
        <taxon>Trematoda</taxon>
        <taxon>Digenea</taxon>
        <taxon>Plagiorchiida</taxon>
        <taxon>Troglotremata</taxon>
        <taxon>Troglotrematidae</taxon>
        <taxon>Paragonimus</taxon>
    </lineage>
</organism>
<keyword evidence="1" id="KW-0479">Metal-binding</keyword>
<dbReference type="InterPro" id="IPR013087">
    <property type="entry name" value="Znf_C2H2_type"/>
</dbReference>
<evidence type="ECO:0000259" key="3">
    <source>
        <dbReference type="PROSITE" id="PS50157"/>
    </source>
</evidence>
<proteinExistence type="predicted"/>
<accession>A0A8J4WSA2</accession>
<dbReference type="EMBL" id="LUCH01019248">
    <property type="protein sequence ID" value="KAF5394297.1"/>
    <property type="molecule type" value="Genomic_DNA"/>
</dbReference>
<dbReference type="OrthoDB" id="6272694at2759"/>
<protein>
    <recommendedName>
        <fullName evidence="3">C2H2-type domain-containing protein</fullName>
    </recommendedName>
</protein>